<dbReference type="PANTHER" id="PTHR30520">
    <property type="entry name" value="FORMATE TRANSPORTER-RELATED"/>
    <property type="match status" value="1"/>
</dbReference>
<accession>A0A3P3DFG6</accession>
<dbReference type="Pfam" id="PF01226">
    <property type="entry name" value="Form_Nir_trans"/>
    <property type="match status" value="1"/>
</dbReference>
<keyword evidence="4 6" id="KW-0472">Membrane</keyword>
<evidence type="ECO:0000256" key="4">
    <source>
        <dbReference type="ARBA" id="ARBA00023136"/>
    </source>
</evidence>
<evidence type="ECO:0000256" key="5">
    <source>
        <dbReference type="ARBA" id="ARBA00049660"/>
    </source>
</evidence>
<evidence type="ECO:0000256" key="2">
    <source>
        <dbReference type="ARBA" id="ARBA00022692"/>
    </source>
</evidence>
<dbReference type="PROSITE" id="PS01005">
    <property type="entry name" value="FORMATE_NITRITE_TP_1"/>
    <property type="match status" value="1"/>
</dbReference>
<dbReference type="RefSeq" id="WP_124965572.1">
    <property type="nucleotide sequence ID" value="NZ_RRAZ01000020.1"/>
</dbReference>
<dbReference type="InterPro" id="IPR023271">
    <property type="entry name" value="Aquaporin-like"/>
</dbReference>
<evidence type="ECO:0000256" key="3">
    <source>
        <dbReference type="ARBA" id="ARBA00022989"/>
    </source>
</evidence>
<comment type="subcellular location">
    <subcellularLocation>
        <location evidence="1">Membrane</location>
        <topology evidence="1">Multi-pass membrane protein</topology>
    </subcellularLocation>
</comment>
<dbReference type="Gene3D" id="1.20.1080.10">
    <property type="entry name" value="Glycerol uptake facilitator protein"/>
    <property type="match status" value="1"/>
</dbReference>
<feature type="transmembrane region" description="Helical" evidence="6">
    <location>
        <begin position="67"/>
        <end position="88"/>
    </location>
</feature>
<feature type="transmembrane region" description="Helical" evidence="6">
    <location>
        <begin position="159"/>
        <end position="178"/>
    </location>
</feature>
<dbReference type="OrthoDB" id="9786493at2"/>
<keyword evidence="3 6" id="KW-1133">Transmembrane helix</keyword>
<name>A0A3P3DFG6_9RHOB</name>
<dbReference type="GO" id="GO:0015499">
    <property type="term" value="F:formate transmembrane transporter activity"/>
    <property type="evidence" value="ECO:0007669"/>
    <property type="project" value="TreeGrafter"/>
</dbReference>
<dbReference type="Proteomes" id="UP000282125">
    <property type="component" value="Unassembled WGS sequence"/>
</dbReference>
<dbReference type="GO" id="GO:0005886">
    <property type="term" value="C:plasma membrane"/>
    <property type="evidence" value="ECO:0007669"/>
    <property type="project" value="TreeGrafter"/>
</dbReference>
<dbReference type="PROSITE" id="PS01006">
    <property type="entry name" value="FORMATE_NITRITE_TP_2"/>
    <property type="match status" value="1"/>
</dbReference>
<feature type="transmembrane region" description="Helical" evidence="6">
    <location>
        <begin position="109"/>
        <end position="132"/>
    </location>
</feature>
<evidence type="ECO:0000256" key="1">
    <source>
        <dbReference type="ARBA" id="ARBA00004141"/>
    </source>
</evidence>
<evidence type="ECO:0000256" key="6">
    <source>
        <dbReference type="SAM" id="Phobius"/>
    </source>
</evidence>
<feature type="transmembrane region" description="Helical" evidence="6">
    <location>
        <begin position="34"/>
        <end position="55"/>
    </location>
</feature>
<comment type="caution">
    <text evidence="7">The sequence shown here is derived from an EMBL/GenBank/DDBJ whole genome shotgun (WGS) entry which is preliminary data.</text>
</comment>
<evidence type="ECO:0000313" key="7">
    <source>
        <dbReference type="EMBL" id="RRH73019.1"/>
    </source>
</evidence>
<feature type="transmembrane region" description="Helical" evidence="6">
    <location>
        <begin position="230"/>
        <end position="260"/>
    </location>
</feature>
<dbReference type="InterPro" id="IPR000292">
    <property type="entry name" value="For/NO2_transpt"/>
</dbReference>
<sequence length="266" mass="26563">MADETAMPDPAELTKALFKDLREKAALPPGSKMVLGFLAGVYIGLGGLFATIALAQSAQLPFGVAQVLAGLVFSLGLALVLIAGAELFTGNTLMAGPVANGSLGAGQAVGALALVYGANFAGALALAGAVVLSGAAESGDGAVRRAAVELGVSKLDKSFGATFVSGILANMLVCLAVWMSHAGKTVTAKVAGLLLPVTAFVAAGFEHSIANMYLLPQAYFLQGEALDQVISVFGVLCNLVPATAGNLLGGAAIALCYGYVYAGTEP</sequence>
<dbReference type="EMBL" id="RRAZ01000020">
    <property type="protein sequence ID" value="RRH73019.1"/>
    <property type="molecule type" value="Genomic_DNA"/>
</dbReference>
<reference evidence="7 8" key="1">
    <citation type="submission" date="2018-11" db="EMBL/GenBank/DDBJ databases">
        <title>Gemmobacter sp. nov., YIM 102744-1 draft genome.</title>
        <authorList>
            <person name="Li G."/>
            <person name="Jiang Y."/>
        </authorList>
    </citation>
    <scope>NUCLEOTIDE SEQUENCE [LARGE SCALE GENOMIC DNA]</scope>
    <source>
        <strain evidence="7 8">YIM 102744-1</strain>
    </source>
</reference>
<feature type="transmembrane region" description="Helical" evidence="6">
    <location>
        <begin position="190"/>
        <end position="210"/>
    </location>
</feature>
<comment type="similarity">
    <text evidence="5">Belongs to the FNT transporter (TC 1.A.16) family.</text>
</comment>
<evidence type="ECO:0000313" key="8">
    <source>
        <dbReference type="Proteomes" id="UP000282125"/>
    </source>
</evidence>
<dbReference type="AlphaFoldDB" id="A0A3P3DFG6"/>
<keyword evidence="8" id="KW-1185">Reference proteome</keyword>
<keyword evidence="2 6" id="KW-0812">Transmembrane</keyword>
<proteinExistence type="inferred from homology"/>
<gene>
    <name evidence="7" type="ORF">EG244_13775</name>
</gene>
<dbReference type="PANTHER" id="PTHR30520:SF6">
    <property type="entry name" value="FORMATE_NITRATE FAMILY TRANSPORTER (EUROFUNG)"/>
    <property type="match status" value="1"/>
</dbReference>
<dbReference type="InterPro" id="IPR024002">
    <property type="entry name" value="For/NO2_transpt_CS"/>
</dbReference>
<protein>
    <submittedName>
        <fullName evidence="7">Formate/nitrite transporter family protein</fullName>
    </submittedName>
</protein>
<organism evidence="7 8">
    <name type="scientific">Falsigemmobacter faecalis</name>
    <dbReference type="NCBI Taxonomy" id="2488730"/>
    <lineage>
        <taxon>Bacteria</taxon>
        <taxon>Pseudomonadati</taxon>
        <taxon>Pseudomonadota</taxon>
        <taxon>Alphaproteobacteria</taxon>
        <taxon>Rhodobacterales</taxon>
        <taxon>Paracoccaceae</taxon>
        <taxon>Falsigemmobacter</taxon>
    </lineage>
</organism>